<comment type="caution">
    <text evidence="1">The sequence shown here is derived from an EMBL/GenBank/DDBJ whole genome shotgun (WGS) entry which is preliminary data.</text>
</comment>
<dbReference type="AlphaFoldDB" id="A0A164EPX7"/>
<reference evidence="1 2" key="1">
    <citation type="submission" date="2016-03" db="EMBL/GenBank/DDBJ databases">
        <title>EvidentialGene: Evidence-directed Construction of Genes on Genomes.</title>
        <authorList>
            <person name="Gilbert D.G."/>
            <person name="Choi J.-H."/>
            <person name="Mockaitis K."/>
            <person name="Colbourne J."/>
            <person name="Pfrender M."/>
        </authorList>
    </citation>
    <scope>NUCLEOTIDE SEQUENCE [LARGE SCALE GENOMIC DNA]</scope>
    <source>
        <strain evidence="1 2">Xinb3</strain>
        <tissue evidence="1">Complete organism</tissue>
    </source>
</reference>
<evidence type="ECO:0000313" key="2">
    <source>
        <dbReference type="Proteomes" id="UP000076858"/>
    </source>
</evidence>
<dbReference type="Proteomes" id="UP000076858">
    <property type="component" value="Unassembled WGS sequence"/>
</dbReference>
<dbReference type="EMBL" id="LRGB01022941">
    <property type="protein sequence ID" value="KZR97009.1"/>
    <property type="molecule type" value="Genomic_DNA"/>
</dbReference>
<accession>A0A164EPX7</accession>
<name>A0A164EPX7_9CRUS</name>
<organism evidence="1 2">
    <name type="scientific">Daphnia magna</name>
    <dbReference type="NCBI Taxonomy" id="35525"/>
    <lineage>
        <taxon>Eukaryota</taxon>
        <taxon>Metazoa</taxon>
        <taxon>Ecdysozoa</taxon>
        <taxon>Arthropoda</taxon>
        <taxon>Crustacea</taxon>
        <taxon>Branchiopoda</taxon>
        <taxon>Diplostraca</taxon>
        <taxon>Cladocera</taxon>
        <taxon>Anomopoda</taxon>
        <taxon>Daphniidae</taxon>
        <taxon>Daphnia</taxon>
    </lineage>
</organism>
<proteinExistence type="predicted"/>
<gene>
    <name evidence="1" type="ORF">APZ42_008341</name>
</gene>
<sequence length="71" mass="7810">MASISVASDPINTAAVESALLDVDEENKENLRRLIINNYNSFAFKTSELGHTTLVKHVIDTQGQGPIRQRA</sequence>
<keyword evidence="2" id="KW-1185">Reference proteome</keyword>
<evidence type="ECO:0000313" key="1">
    <source>
        <dbReference type="EMBL" id="KZR97009.1"/>
    </source>
</evidence>
<protein>
    <submittedName>
        <fullName evidence="1">Uncharacterized protein</fullName>
    </submittedName>
</protein>